<dbReference type="AlphaFoldDB" id="A0A6C0CJX0"/>
<protein>
    <submittedName>
        <fullName evidence="1">Uncharacterized protein</fullName>
    </submittedName>
</protein>
<reference evidence="1" key="1">
    <citation type="journal article" date="2020" name="Nature">
        <title>Giant virus diversity and host interactions through global metagenomics.</title>
        <authorList>
            <person name="Schulz F."/>
            <person name="Roux S."/>
            <person name="Paez-Espino D."/>
            <person name="Jungbluth S."/>
            <person name="Walsh D.A."/>
            <person name="Denef V.J."/>
            <person name="McMahon K.D."/>
            <person name="Konstantinidis K.T."/>
            <person name="Eloe-Fadrosh E.A."/>
            <person name="Kyrpides N.C."/>
            <person name="Woyke T."/>
        </authorList>
    </citation>
    <scope>NUCLEOTIDE SEQUENCE</scope>
    <source>
        <strain evidence="1">GVMAG-M-3300021343-4</strain>
    </source>
</reference>
<evidence type="ECO:0000313" key="1">
    <source>
        <dbReference type="EMBL" id="QHT04898.1"/>
    </source>
</evidence>
<sequence>MSTGFGSVDAIYERYLFKHVIVVQRNGHFPPVIQLFEMPFVLTFSTNIQIHVFLKSFDFDHLTVEIYLDLIIGTRRCIIYTLYKELVNVVFHLAHAKLG</sequence>
<proteinExistence type="predicted"/>
<name>A0A6C0CJX0_9ZZZZ</name>
<accession>A0A6C0CJX0</accession>
<dbReference type="EMBL" id="MN739441">
    <property type="protein sequence ID" value="QHT04898.1"/>
    <property type="molecule type" value="Genomic_DNA"/>
</dbReference>
<organism evidence="1">
    <name type="scientific">viral metagenome</name>
    <dbReference type="NCBI Taxonomy" id="1070528"/>
    <lineage>
        <taxon>unclassified sequences</taxon>
        <taxon>metagenomes</taxon>
        <taxon>organismal metagenomes</taxon>
    </lineage>
</organism>